<accession>A0ABQ3MVT1</accession>
<feature type="compositionally biased region" description="Basic and acidic residues" evidence="1">
    <location>
        <begin position="38"/>
        <end position="49"/>
    </location>
</feature>
<feature type="region of interest" description="Disordered" evidence="1">
    <location>
        <begin position="1"/>
        <end position="49"/>
    </location>
</feature>
<proteinExistence type="predicted"/>
<feature type="region of interest" description="Disordered" evidence="1">
    <location>
        <begin position="140"/>
        <end position="180"/>
    </location>
</feature>
<evidence type="ECO:0000256" key="1">
    <source>
        <dbReference type="SAM" id="MobiDB-lite"/>
    </source>
</evidence>
<gene>
    <name evidence="2" type="ORF">GCM10017774_83700</name>
</gene>
<protein>
    <submittedName>
        <fullName evidence="2">Uncharacterized protein</fullName>
    </submittedName>
</protein>
<feature type="compositionally biased region" description="Basic and acidic residues" evidence="1">
    <location>
        <begin position="1"/>
        <end position="18"/>
    </location>
</feature>
<comment type="caution">
    <text evidence="2">The sequence shown here is derived from an EMBL/GenBank/DDBJ whole genome shotgun (WGS) entry which is preliminary data.</text>
</comment>
<name>A0ABQ3MVT1_9PSEU</name>
<evidence type="ECO:0000313" key="3">
    <source>
        <dbReference type="Proteomes" id="UP000605568"/>
    </source>
</evidence>
<dbReference type="Proteomes" id="UP000605568">
    <property type="component" value="Unassembled WGS sequence"/>
</dbReference>
<dbReference type="EMBL" id="BNAR01000022">
    <property type="protein sequence ID" value="GHH59992.1"/>
    <property type="molecule type" value="Genomic_DNA"/>
</dbReference>
<sequence>MPERHDGPDVDGVDRGEHVLTGLRPATAAAHPPVLDVPHGESFGDEHVGKRPSEFQAVPLVPKTTVNDDNTTLSNTLGKVKLAELTGMVTVSNSLHTQKVRENKPNELVRPCEYVETQGFPARGYPCASVPCRRLTARNTAQHAENNEEEPPKPKGAPRGPKPGGRFAARRRRRTEGGGVRRVLWSEGRIVYSVSG</sequence>
<organism evidence="2 3">
    <name type="scientific">Lentzea cavernae</name>
    <dbReference type="NCBI Taxonomy" id="2020703"/>
    <lineage>
        <taxon>Bacteria</taxon>
        <taxon>Bacillati</taxon>
        <taxon>Actinomycetota</taxon>
        <taxon>Actinomycetes</taxon>
        <taxon>Pseudonocardiales</taxon>
        <taxon>Pseudonocardiaceae</taxon>
        <taxon>Lentzea</taxon>
    </lineage>
</organism>
<reference evidence="3" key="1">
    <citation type="journal article" date="2019" name="Int. J. Syst. Evol. Microbiol.">
        <title>The Global Catalogue of Microorganisms (GCM) 10K type strain sequencing project: providing services to taxonomists for standard genome sequencing and annotation.</title>
        <authorList>
            <consortium name="The Broad Institute Genomics Platform"/>
            <consortium name="The Broad Institute Genome Sequencing Center for Infectious Disease"/>
            <person name="Wu L."/>
            <person name="Ma J."/>
        </authorList>
    </citation>
    <scope>NUCLEOTIDE SEQUENCE [LARGE SCALE GENOMIC DNA]</scope>
    <source>
        <strain evidence="3">CGMCC 4.7367</strain>
    </source>
</reference>
<evidence type="ECO:0000313" key="2">
    <source>
        <dbReference type="EMBL" id="GHH59992.1"/>
    </source>
</evidence>
<keyword evidence="3" id="KW-1185">Reference proteome</keyword>